<dbReference type="SUPFAM" id="SSF52794">
    <property type="entry name" value="PTS system IIB component-like"/>
    <property type="match status" value="1"/>
</dbReference>
<dbReference type="EMBL" id="BEDT01000002">
    <property type="protein sequence ID" value="GAX47623.1"/>
    <property type="molecule type" value="Genomic_DNA"/>
</dbReference>
<dbReference type="RefSeq" id="WP_094784657.1">
    <property type="nucleotide sequence ID" value="NZ_BEDT01000002.1"/>
</dbReference>
<dbReference type="PROSITE" id="PS51372">
    <property type="entry name" value="PRD_2"/>
    <property type="match status" value="1"/>
</dbReference>
<evidence type="ECO:0000256" key="6">
    <source>
        <dbReference type="ARBA" id="ARBA00022683"/>
    </source>
</evidence>
<dbReference type="GO" id="GO:0009401">
    <property type="term" value="P:phosphoenolpyruvate-dependent sugar phosphotransferase system"/>
    <property type="evidence" value="ECO:0007669"/>
    <property type="project" value="UniProtKB-KW"/>
</dbReference>
<dbReference type="Gene3D" id="1.10.1790.10">
    <property type="entry name" value="PRD domain"/>
    <property type="match status" value="1"/>
</dbReference>
<reference evidence="15" key="1">
    <citation type="submission" date="2017-08" db="EMBL/GenBank/DDBJ databases">
        <title>Draft genome sequence of Lactococcus sp. strain Rs-Y01, isolated from the gut of the lower termite Reticulitermes speratus.</title>
        <authorList>
            <person name="Ohkuma M."/>
            <person name="Yuki M."/>
        </authorList>
    </citation>
    <scope>NUCLEOTIDE SEQUENCE [LARGE SCALE GENOMIC DNA]</scope>
    <source>
        <strain evidence="15">Rs-Y01</strain>
    </source>
</reference>
<evidence type="ECO:0000256" key="2">
    <source>
        <dbReference type="ARBA" id="ARBA00022448"/>
    </source>
</evidence>
<dbReference type="InterPro" id="IPR013011">
    <property type="entry name" value="PTS_EIIB_2"/>
</dbReference>
<dbReference type="OrthoDB" id="369398at2"/>
<comment type="caution">
    <text evidence="14">The sequence shown here is derived from an EMBL/GenBank/DDBJ whole genome shotgun (WGS) entry which is preliminary data.</text>
</comment>
<dbReference type="SUPFAM" id="SSF55804">
    <property type="entry name" value="Phoshotransferase/anion transport protein"/>
    <property type="match status" value="1"/>
</dbReference>
<evidence type="ECO:0000256" key="1">
    <source>
        <dbReference type="ARBA" id="ARBA00004496"/>
    </source>
</evidence>
<keyword evidence="4" id="KW-0597">Phosphoprotein</keyword>
<dbReference type="InterPro" id="IPR051351">
    <property type="entry name" value="Ascorbate-PTS_EIIA_comp"/>
</dbReference>
<dbReference type="InterPro" id="IPR036095">
    <property type="entry name" value="PTS_EIIB-like_sf"/>
</dbReference>
<evidence type="ECO:0000313" key="14">
    <source>
        <dbReference type="EMBL" id="GAX47623.1"/>
    </source>
</evidence>
<dbReference type="CDD" id="cd00211">
    <property type="entry name" value="PTS_IIA_fru"/>
    <property type="match status" value="1"/>
</dbReference>
<dbReference type="InterPro" id="IPR011608">
    <property type="entry name" value="PRD"/>
</dbReference>
<dbReference type="GO" id="GO:0016301">
    <property type="term" value="F:kinase activity"/>
    <property type="evidence" value="ECO:0007669"/>
    <property type="project" value="UniProtKB-KW"/>
</dbReference>
<keyword evidence="2" id="KW-0813">Transport</keyword>
<dbReference type="InterPro" id="IPR016152">
    <property type="entry name" value="PTrfase/Anion_transptr"/>
</dbReference>
<organism evidence="14 15">
    <name type="scientific">Pseudolactococcus reticulitermitis</name>
    <dbReference type="NCBI Taxonomy" id="2025039"/>
    <lineage>
        <taxon>Bacteria</taxon>
        <taxon>Bacillati</taxon>
        <taxon>Bacillota</taxon>
        <taxon>Bacilli</taxon>
        <taxon>Lactobacillales</taxon>
        <taxon>Streptococcaceae</taxon>
        <taxon>Pseudolactococcus</taxon>
    </lineage>
</organism>
<dbReference type="InterPro" id="IPR002178">
    <property type="entry name" value="PTS_EIIA_type-2_dom"/>
</dbReference>
<evidence type="ECO:0000256" key="8">
    <source>
        <dbReference type="ARBA" id="ARBA00037387"/>
    </source>
</evidence>
<dbReference type="AlphaFoldDB" id="A0A224XDD9"/>
<sequence>MIRQAINLTENDRQALAILMISAELEDISVYHLQDALLVSRGTVLTDIKKIQKSAQENGLVFKYSRQAGYRFYGDERRIRQLVQKSILALLCQPATKALMVNLLNQFSDDFHLRVMTDIRQFLESHRLTVVPSRLEETIYFLAFVIIRSSSHPIVLTDKEIGMLEPLIIKQKVGELVNCFPTIIEPKAETSYFSMVLMGMIQAKVREYGTEFLYDCSYEICRKVEHLTGIEFKAFTSVVDHIYAHLVPAYFRILGKFTIQNVLIEQIQKQYNHLFQLTQYSLRTLEDLLGEKLPESEVGYFTILFGGEIANLTERPEDKRYRALVVCPSGMSSSLIMRSELATLFPMIDFIEAKSFFELDLIPLDDYDLIFSSVALVTQKPLYIIPPILSMVDKVELLRKVQRELLLPSVVVPSVTDILATILPYVTLKEGVTQEKIKKLVTKKMMKQLKKKGDESPMLSELLTPDKIRFNHETPAPTWQEAIRLAGAPLVENDAIEPRYLDAMIQKVLDFGPFIHLGFGIALPHARPEDGVKNLAMSLLKFSEPVYLLDDEKHPIRIFICLAAVDNDTHLRALSSLTKILTDKTAVQRLLEAETTEEIVTLIQEGEE</sequence>
<proteinExistence type="predicted"/>
<evidence type="ECO:0000256" key="10">
    <source>
        <dbReference type="ARBA" id="ARBA00042072"/>
    </source>
</evidence>
<dbReference type="Gene3D" id="3.40.50.2300">
    <property type="match status" value="1"/>
</dbReference>
<feature type="domain" description="PTS EIIA type-2" evidence="11">
    <location>
        <begin position="461"/>
        <end position="606"/>
    </location>
</feature>
<dbReference type="PANTHER" id="PTHR36203">
    <property type="entry name" value="ASCORBATE-SPECIFIC PTS SYSTEM EIIA COMPONENT"/>
    <property type="match status" value="1"/>
</dbReference>
<evidence type="ECO:0000313" key="15">
    <source>
        <dbReference type="Proteomes" id="UP000218689"/>
    </source>
</evidence>
<feature type="domain" description="PRD" evidence="13">
    <location>
        <begin position="208"/>
        <end position="315"/>
    </location>
</feature>
<dbReference type="PANTHER" id="PTHR36203:SF1">
    <property type="entry name" value="ASCORBATE-SPECIFIC PTS SYSTEM EIIA COMPONENT"/>
    <property type="match status" value="1"/>
</dbReference>
<feature type="domain" description="PTS EIIB type-2" evidence="12">
    <location>
        <begin position="321"/>
        <end position="409"/>
    </location>
</feature>
<dbReference type="PROSITE" id="PS00372">
    <property type="entry name" value="PTS_EIIA_TYPE_2_HIS"/>
    <property type="match status" value="1"/>
</dbReference>
<protein>
    <recommendedName>
        <fullName evidence="9">Ascorbate-specific PTS system EIIA component</fullName>
    </recommendedName>
    <alternativeName>
        <fullName evidence="10">Ascorbate-specific phosphotransferase enzyme IIA component</fullName>
    </alternativeName>
</protein>
<dbReference type="GO" id="GO:0008982">
    <property type="term" value="F:protein-N(PI)-phosphohistidine-sugar phosphotransferase activity"/>
    <property type="evidence" value="ECO:0007669"/>
    <property type="project" value="InterPro"/>
</dbReference>
<dbReference type="Pfam" id="PF00874">
    <property type="entry name" value="PRD"/>
    <property type="match status" value="1"/>
</dbReference>
<evidence type="ECO:0000256" key="7">
    <source>
        <dbReference type="ARBA" id="ARBA00022777"/>
    </source>
</evidence>
<accession>A0A224XDD9</accession>
<name>A0A224XDD9_9LACT</name>
<dbReference type="Pfam" id="PF00359">
    <property type="entry name" value="PTS_EIIA_2"/>
    <property type="match status" value="1"/>
</dbReference>
<evidence type="ECO:0000259" key="12">
    <source>
        <dbReference type="PROSITE" id="PS51099"/>
    </source>
</evidence>
<evidence type="ECO:0000259" key="13">
    <source>
        <dbReference type="PROSITE" id="PS51372"/>
    </source>
</evidence>
<dbReference type="GO" id="GO:0006355">
    <property type="term" value="P:regulation of DNA-templated transcription"/>
    <property type="evidence" value="ECO:0007669"/>
    <property type="project" value="InterPro"/>
</dbReference>
<comment type="subcellular location">
    <subcellularLocation>
        <location evidence="1">Cytoplasm</location>
    </subcellularLocation>
</comment>
<dbReference type="CDD" id="cd05568">
    <property type="entry name" value="PTS_IIB_bgl_like"/>
    <property type="match status" value="1"/>
</dbReference>
<comment type="function">
    <text evidence="8">The phosphoenolpyruvate-dependent sugar phosphotransferase system (sugar PTS), a major carbohydrate active transport system, catalyzes the phosphorylation of incoming sugar substrates concomitantly with their translocation across the cell membrane. The enzyme II UlaABC PTS system is involved in ascorbate transport.</text>
</comment>
<dbReference type="SUPFAM" id="SSF63520">
    <property type="entry name" value="PTS-regulatory domain, PRD"/>
    <property type="match status" value="1"/>
</dbReference>
<dbReference type="InterPro" id="IPR036634">
    <property type="entry name" value="PRD_sf"/>
</dbReference>
<evidence type="ECO:0000256" key="5">
    <source>
        <dbReference type="ARBA" id="ARBA00022679"/>
    </source>
</evidence>
<dbReference type="Proteomes" id="UP000218689">
    <property type="component" value="Unassembled WGS sequence"/>
</dbReference>
<evidence type="ECO:0000256" key="9">
    <source>
        <dbReference type="ARBA" id="ARBA00041175"/>
    </source>
</evidence>
<dbReference type="PROSITE" id="PS51099">
    <property type="entry name" value="PTS_EIIB_TYPE_2"/>
    <property type="match status" value="1"/>
</dbReference>
<dbReference type="GO" id="GO:0005737">
    <property type="term" value="C:cytoplasm"/>
    <property type="evidence" value="ECO:0007669"/>
    <property type="project" value="UniProtKB-SubCell"/>
</dbReference>
<keyword evidence="7" id="KW-0418">Kinase</keyword>
<keyword evidence="3" id="KW-0963">Cytoplasm</keyword>
<evidence type="ECO:0000256" key="4">
    <source>
        <dbReference type="ARBA" id="ARBA00022553"/>
    </source>
</evidence>
<keyword evidence="15" id="KW-1185">Reference proteome</keyword>
<gene>
    <name evidence="14" type="ORF">RsY01_1223</name>
</gene>
<dbReference type="PROSITE" id="PS51094">
    <property type="entry name" value="PTS_EIIA_TYPE_2"/>
    <property type="match status" value="1"/>
</dbReference>
<dbReference type="Gene3D" id="3.40.930.10">
    <property type="entry name" value="Mannitol-specific EII, Chain A"/>
    <property type="match status" value="1"/>
</dbReference>
<evidence type="ECO:0000259" key="11">
    <source>
        <dbReference type="PROSITE" id="PS51094"/>
    </source>
</evidence>
<evidence type="ECO:0000256" key="3">
    <source>
        <dbReference type="ARBA" id="ARBA00022490"/>
    </source>
</evidence>
<keyword evidence="6" id="KW-0598">Phosphotransferase system</keyword>
<keyword evidence="5" id="KW-0808">Transferase</keyword>